<dbReference type="Gene3D" id="1.10.357.10">
    <property type="entry name" value="Tetracycline Repressor, domain 2"/>
    <property type="match status" value="1"/>
</dbReference>
<evidence type="ECO:0000256" key="2">
    <source>
        <dbReference type="ARBA" id="ARBA00023125"/>
    </source>
</evidence>
<dbReference type="Pfam" id="PF00440">
    <property type="entry name" value="TetR_N"/>
    <property type="match status" value="1"/>
</dbReference>
<feature type="domain" description="HTH tetR-type" evidence="5">
    <location>
        <begin position="19"/>
        <end position="79"/>
    </location>
</feature>
<gene>
    <name evidence="6" type="ORF">PMIDBGBA_05325</name>
</gene>
<keyword evidence="1" id="KW-0805">Transcription regulation</keyword>
<keyword evidence="2 4" id="KW-0238">DNA-binding</keyword>
<feature type="DNA-binding region" description="H-T-H motif" evidence="4">
    <location>
        <begin position="42"/>
        <end position="61"/>
    </location>
</feature>
<dbReference type="SUPFAM" id="SSF48498">
    <property type="entry name" value="Tetracyclin repressor-like, C-terminal domain"/>
    <property type="match status" value="1"/>
</dbReference>
<dbReference type="AlphaFoldDB" id="A0A7M1I0I5"/>
<keyword evidence="6" id="KW-0614">Plasmid</keyword>
<name>A0A7M1I0I5_KLEPN</name>
<dbReference type="PROSITE" id="PS50977">
    <property type="entry name" value="HTH_TETR_2"/>
    <property type="match status" value="1"/>
</dbReference>
<geneLocation type="plasmid" evidence="6">
    <name>pRIVM_C014947_1</name>
</geneLocation>
<keyword evidence="3" id="KW-0804">Transcription</keyword>
<dbReference type="SUPFAM" id="SSF46689">
    <property type="entry name" value="Homeodomain-like"/>
    <property type="match status" value="1"/>
</dbReference>
<evidence type="ECO:0000256" key="4">
    <source>
        <dbReference type="PROSITE-ProRule" id="PRU00335"/>
    </source>
</evidence>
<dbReference type="InterPro" id="IPR036271">
    <property type="entry name" value="Tet_transcr_reg_TetR-rel_C_sf"/>
</dbReference>
<organism evidence="6">
    <name type="scientific">Klebsiella pneumoniae</name>
    <dbReference type="NCBI Taxonomy" id="573"/>
    <lineage>
        <taxon>Bacteria</taxon>
        <taxon>Pseudomonadati</taxon>
        <taxon>Pseudomonadota</taxon>
        <taxon>Gammaproteobacteria</taxon>
        <taxon>Enterobacterales</taxon>
        <taxon>Enterobacteriaceae</taxon>
        <taxon>Klebsiella/Raoultella group</taxon>
        <taxon>Klebsiella</taxon>
        <taxon>Klebsiella pneumoniae complex</taxon>
    </lineage>
</organism>
<evidence type="ECO:0000256" key="3">
    <source>
        <dbReference type="ARBA" id="ARBA00023163"/>
    </source>
</evidence>
<sequence>MTGEIRGRGRPRKTESTYTDTRNDLIRSGLELLTQNGFLSTGVDAIVKNASVPKGSFYYYFKSKEEYAQTVLSAYDSFFVHKLQKHLYESSFTPMMRLENFIDDACDGIKKYNFTRGCLVGNMMQESPGLPLSFIKQLHEILERWQALVACCLSDALSSGEIRSDMNNTQLAAIFWSSWEGAVMRAKLYCSTQPVYDFWSYFKSQYAISPLRTRLLKSKKGAAAPDNNYQPQAEPGFHFISYTELLPGHEFRHSEVFRPH</sequence>
<dbReference type="PRINTS" id="PR00455">
    <property type="entry name" value="HTHTETR"/>
</dbReference>
<dbReference type="InterPro" id="IPR009057">
    <property type="entry name" value="Homeodomain-like_sf"/>
</dbReference>
<dbReference type="Pfam" id="PF16925">
    <property type="entry name" value="TetR_C_13"/>
    <property type="match status" value="1"/>
</dbReference>
<evidence type="ECO:0000259" key="5">
    <source>
        <dbReference type="PROSITE" id="PS50977"/>
    </source>
</evidence>
<reference evidence="6" key="1">
    <citation type="journal article" date="2020" name="Sci. Rep.">
        <title>Plasmid diversity among genetically related Klebsiella pneumoniae blaKPC-2 and blaKPC-3 isolates collected in the Dutch national surveillance.</title>
        <authorList>
            <consortium name="Dutch CPE surveillance Study Group"/>
            <person name="Hendrickx A.P.A."/>
            <person name="Landman F."/>
            <person name="de Haan A."/>
            <person name="Borst D."/>
            <person name="Witteveen S."/>
            <person name="van Santen-Verheuvel M.G."/>
            <person name="van der Heide H.G.J."/>
            <person name="Schouls L.M."/>
        </authorList>
    </citation>
    <scope>NUCLEOTIDE SEQUENCE</scope>
    <source>
        <strain evidence="6">RIVM_C014947</strain>
    </source>
</reference>
<dbReference type="PANTHER" id="PTHR47506:SF6">
    <property type="entry name" value="HTH-TYPE TRANSCRIPTIONAL REPRESSOR NEMR"/>
    <property type="match status" value="1"/>
</dbReference>
<dbReference type="GO" id="GO:0003677">
    <property type="term" value="F:DNA binding"/>
    <property type="evidence" value="ECO:0007669"/>
    <property type="project" value="UniProtKB-UniRule"/>
</dbReference>
<evidence type="ECO:0000313" key="6">
    <source>
        <dbReference type="EMBL" id="QOQ32030.1"/>
    </source>
</evidence>
<dbReference type="InterPro" id="IPR011075">
    <property type="entry name" value="TetR_C"/>
</dbReference>
<accession>A0A7M1I0I5</accession>
<dbReference type="PANTHER" id="PTHR47506">
    <property type="entry name" value="TRANSCRIPTIONAL REGULATORY PROTEIN"/>
    <property type="match status" value="1"/>
</dbReference>
<proteinExistence type="predicted"/>
<dbReference type="InterPro" id="IPR001647">
    <property type="entry name" value="HTH_TetR"/>
</dbReference>
<evidence type="ECO:0000256" key="1">
    <source>
        <dbReference type="ARBA" id="ARBA00023015"/>
    </source>
</evidence>
<dbReference type="EMBL" id="MT560064">
    <property type="protein sequence ID" value="QOQ32030.1"/>
    <property type="molecule type" value="Genomic_DNA"/>
</dbReference>
<protein>
    <recommendedName>
        <fullName evidence="5">HTH tetR-type domain-containing protein</fullName>
    </recommendedName>
</protein>